<reference evidence="2 3" key="1">
    <citation type="submission" date="2016-10" db="EMBL/GenBank/DDBJ databases">
        <title>Draft genome sequences of four alkaliphilic bacteria belonging to the Anaerobacillus genus.</title>
        <authorList>
            <person name="Bassil N.M."/>
            <person name="Lloyd J.R."/>
        </authorList>
    </citation>
    <scope>NUCLEOTIDE SEQUENCE [LARGE SCALE GENOMIC DNA]</scope>
    <source>
        <strain evidence="2 3">DSM 15340</strain>
    </source>
</reference>
<dbReference type="RefSeq" id="WP_071314788.1">
    <property type="nucleotide sequence ID" value="NZ_MLQQ01000056.1"/>
</dbReference>
<feature type="domain" description="LysM" evidence="1">
    <location>
        <begin position="4"/>
        <end position="49"/>
    </location>
</feature>
<gene>
    <name evidence="2" type="ORF">BKP35_18090</name>
</gene>
<dbReference type="EMBL" id="MLQQ01000056">
    <property type="protein sequence ID" value="OIJ08171.1"/>
    <property type="molecule type" value="Genomic_DNA"/>
</dbReference>
<dbReference type="OrthoDB" id="2933491at2"/>
<dbReference type="InterPro" id="IPR018392">
    <property type="entry name" value="LysM"/>
</dbReference>
<dbReference type="InterPro" id="IPR036779">
    <property type="entry name" value="LysM_dom_sf"/>
</dbReference>
<evidence type="ECO:0000259" key="1">
    <source>
        <dbReference type="PROSITE" id="PS51782"/>
    </source>
</evidence>
<dbReference type="AlphaFoldDB" id="A0A1S2L711"/>
<comment type="caution">
    <text evidence="2">The sequence shown here is derived from an EMBL/GenBank/DDBJ whole genome shotgun (WGS) entry which is preliminary data.</text>
</comment>
<dbReference type="Proteomes" id="UP000180098">
    <property type="component" value="Unassembled WGS sequence"/>
</dbReference>
<dbReference type="SMART" id="SM00257">
    <property type="entry name" value="LysM"/>
    <property type="match status" value="1"/>
</dbReference>
<dbReference type="PROSITE" id="PS51782">
    <property type="entry name" value="LYSM"/>
    <property type="match status" value="1"/>
</dbReference>
<dbReference type="Gene3D" id="3.10.350.10">
    <property type="entry name" value="LysM domain"/>
    <property type="match status" value="1"/>
</dbReference>
<accession>A0A1S2L711</accession>
<dbReference type="CDD" id="cd00118">
    <property type="entry name" value="LysM"/>
    <property type="match status" value="1"/>
</dbReference>
<keyword evidence="3" id="KW-1185">Reference proteome</keyword>
<sequence>MSMNVYYVQPGDTFYELANRFNIPLEALITANDHIDDPDRVAVGTKICVPSPMVTRNPE</sequence>
<dbReference type="Pfam" id="PF01476">
    <property type="entry name" value="LysM"/>
    <property type="match status" value="1"/>
</dbReference>
<name>A0A1S2L711_9BACI</name>
<proteinExistence type="predicted"/>
<evidence type="ECO:0000313" key="2">
    <source>
        <dbReference type="EMBL" id="OIJ08171.1"/>
    </source>
</evidence>
<evidence type="ECO:0000313" key="3">
    <source>
        <dbReference type="Proteomes" id="UP000180098"/>
    </source>
</evidence>
<organism evidence="2 3">
    <name type="scientific">Anaerobacillus arseniciselenatis</name>
    <dbReference type="NCBI Taxonomy" id="85682"/>
    <lineage>
        <taxon>Bacteria</taxon>
        <taxon>Bacillati</taxon>
        <taxon>Bacillota</taxon>
        <taxon>Bacilli</taxon>
        <taxon>Bacillales</taxon>
        <taxon>Bacillaceae</taxon>
        <taxon>Anaerobacillus</taxon>
    </lineage>
</organism>
<dbReference type="SUPFAM" id="SSF54106">
    <property type="entry name" value="LysM domain"/>
    <property type="match status" value="1"/>
</dbReference>
<protein>
    <recommendedName>
        <fullName evidence="1">LysM domain-containing protein</fullName>
    </recommendedName>
</protein>